<evidence type="ECO:0000313" key="1">
    <source>
        <dbReference type="EMBL" id="WOC52086.1"/>
    </source>
</evidence>
<sequence>MIPTEKDLYTIYFNKLQLQGNLQLLSANQAFLPIN</sequence>
<keyword evidence="2" id="KW-1185">Reference proteome</keyword>
<dbReference type="Proteomes" id="UP001432059">
    <property type="component" value="Chromosome"/>
</dbReference>
<accession>A0AAU0F400</accession>
<gene>
    <name evidence="1" type="ORF">BPO_1439</name>
</gene>
<organism evidence="1 2">
    <name type="scientific">Bergeyella porcorum</name>
    <dbReference type="NCBI Taxonomy" id="1735111"/>
    <lineage>
        <taxon>Bacteria</taxon>
        <taxon>Pseudomonadati</taxon>
        <taxon>Bacteroidota</taxon>
        <taxon>Flavobacteriia</taxon>
        <taxon>Flavobacteriales</taxon>
        <taxon>Weeksellaceae</taxon>
        <taxon>Bergeyella</taxon>
    </lineage>
</organism>
<reference evidence="1" key="1">
    <citation type="submission" date="2023-10" db="EMBL/GenBank/DDBJ databases">
        <title>Characterization and whole genome sequencing of a novel strain of Bergeyella porcorum QD2021 isolated from pig.</title>
        <authorList>
            <person name="Liu G."/>
            <person name="Chen C."/>
            <person name="Han X."/>
        </authorList>
    </citation>
    <scope>NUCLEOTIDE SEQUENCE</scope>
    <source>
        <strain evidence="1">QD2021</strain>
    </source>
</reference>
<evidence type="ECO:0000313" key="2">
    <source>
        <dbReference type="Proteomes" id="UP001432059"/>
    </source>
</evidence>
<protein>
    <submittedName>
        <fullName evidence="1">Uncharacterized protein</fullName>
    </submittedName>
</protein>
<proteinExistence type="predicted"/>
<dbReference type="EMBL" id="CP136426">
    <property type="protein sequence ID" value="WOC52086.1"/>
    <property type="molecule type" value="Genomic_DNA"/>
</dbReference>
<dbReference type="KEGG" id="bpor:BPO_1439"/>
<name>A0AAU0F400_9FLAO</name>
<dbReference type="AlphaFoldDB" id="A0AAU0F400"/>